<proteinExistence type="predicted"/>
<keyword evidence="4" id="KW-0804">Transcription</keyword>
<reference evidence="7 8" key="1">
    <citation type="submission" date="2012-10" db="EMBL/GenBank/DDBJ databases">
        <authorList>
            <consortium name="Gibbon Genome Sequencing Consortium"/>
        </authorList>
    </citation>
    <scope>NUCLEOTIDE SEQUENCE [LARGE SCALE GENOMIC DNA]</scope>
</reference>
<dbReference type="GeneTree" id="ENSGT00900000143217"/>
<dbReference type="AlphaFoldDB" id="A0A2I3GJ65"/>
<reference evidence="7" key="2">
    <citation type="submission" date="2025-08" db="UniProtKB">
        <authorList>
            <consortium name="Ensembl"/>
        </authorList>
    </citation>
    <scope>IDENTIFICATION</scope>
</reference>
<dbReference type="GO" id="GO:0005634">
    <property type="term" value="C:nucleus"/>
    <property type="evidence" value="ECO:0007669"/>
    <property type="project" value="UniProtKB-SubCell"/>
</dbReference>
<reference evidence="7" key="3">
    <citation type="submission" date="2025-09" db="UniProtKB">
        <authorList>
            <consortium name="Ensembl"/>
        </authorList>
    </citation>
    <scope>IDENTIFICATION</scope>
</reference>
<dbReference type="InterPro" id="IPR022084">
    <property type="entry name" value="TF_Elf_N"/>
</dbReference>
<feature type="domain" description="Transcription factor Elf N-terminal" evidence="6">
    <location>
        <begin position="19"/>
        <end position="48"/>
    </location>
</feature>
<accession>A0A2I3GJ65</accession>
<dbReference type="EMBL" id="ADFV01069619">
    <property type="status" value="NOT_ANNOTATED_CDS"/>
    <property type="molecule type" value="Genomic_DNA"/>
</dbReference>
<evidence type="ECO:0000313" key="8">
    <source>
        <dbReference type="Proteomes" id="UP000001073"/>
    </source>
</evidence>
<evidence type="ECO:0000256" key="5">
    <source>
        <dbReference type="ARBA" id="ARBA00023242"/>
    </source>
</evidence>
<evidence type="ECO:0000256" key="4">
    <source>
        <dbReference type="ARBA" id="ARBA00023163"/>
    </source>
</evidence>
<evidence type="ECO:0000256" key="2">
    <source>
        <dbReference type="ARBA" id="ARBA00022553"/>
    </source>
</evidence>
<keyword evidence="2" id="KW-0597">Phosphoprotein</keyword>
<evidence type="ECO:0000256" key="1">
    <source>
        <dbReference type="ARBA" id="ARBA00004123"/>
    </source>
</evidence>
<dbReference type="Ensembl" id="ENSNLET00000041274.1">
    <property type="protein sequence ID" value="ENSNLEP00000031353.1"/>
    <property type="gene ID" value="ENSNLEG00000029356.1"/>
</dbReference>
<evidence type="ECO:0000259" key="6">
    <source>
        <dbReference type="Pfam" id="PF12310"/>
    </source>
</evidence>
<dbReference type="EMBL" id="ADFV01069620">
    <property type="status" value="NOT_ANNOTATED_CDS"/>
    <property type="molecule type" value="Genomic_DNA"/>
</dbReference>
<keyword evidence="5" id="KW-0539">Nucleus</keyword>
<protein>
    <recommendedName>
        <fullName evidence="6">Transcription factor Elf N-terminal domain-containing protein</fullName>
    </recommendedName>
</protein>
<sequence length="96" mass="9902">MATSLHEGPTNQLDLPISGVEASAHSSNVHCTDKTSEAAEALLHVESPTCFSSSSPGMKAEASPLPGSSLTQEALRQECIVVEEAAFSRSSASVMA</sequence>
<dbReference type="InParanoid" id="A0A2I3GJ65"/>
<dbReference type="Pfam" id="PF12310">
    <property type="entry name" value="Elf-1_N"/>
    <property type="match status" value="1"/>
</dbReference>
<dbReference type="GO" id="GO:0045893">
    <property type="term" value="P:positive regulation of DNA-templated transcription"/>
    <property type="evidence" value="ECO:0007669"/>
    <property type="project" value="UniProtKB-ARBA"/>
</dbReference>
<name>A0A2I3GJ65_NOMLE</name>
<evidence type="ECO:0000313" key="7">
    <source>
        <dbReference type="Ensembl" id="ENSNLEP00000031353.1"/>
    </source>
</evidence>
<keyword evidence="3" id="KW-0805">Transcription regulation</keyword>
<comment type="subcellular location">
    <subcellularLocation>
        <location evidence="1">Nucleus</location>
    </subcellularLocation>
</comment>
<organism evidence="7 8">
    <name type="scientific">Nomascus leucogenys</name>
    <name type="common">Northern white-cheeked gibbon</name>
    <name type="synonym">Hylobates leucogenys</name>
    <dbReference type="NCBI Taxonomy" id="61853"/>
    <lineage>
        <taxon>Eukaryota</taxon>
        <taxon>Metazoa</taxon>
        <taxon>Chordata</taxon>
        <taxon>Craniata</taxon>
        <taxon>Vertebrata</taxon>
        <taxon>Euteleostomi</taxon>
        <taxon>Mammalia</taxon>
        <taxon>Eutheria</taxon>
        <taxon>Euarchontoglires</taxon>
        <taxon>Primates</taxon>
        <taxon>Haplorrhini</taxon>
        <taxon>Catarrhini</taxon>
        <taxon>Hylobatidae</taxon>
        <taxon>Nomascus</taxon>
    </lineage>
</organism>
<dbReference type="STRING" id="61853.ENSNLEP00000031353"/>
<keyword evidence="8" id="KW-1185">Reference proteome</keyword>
<dbReference type="Proteomes" id="UP000001073">
    <property type="component" value="Chromosome 8"/>
</dbReference>
<evidence type="ECO:0000256" key="3">
    <source>
        <dbReference type="ARBA" id="ARBA00023015"/>
    </source>
</evidence>